<dbReference type="Proteomes" id="UP000002881">
    <property type="component" value="Chromosome"/>
</dbReference>
<dbReference type="AlphaFoldDB" id="I2F4V0"/>
<dbReference type="GeneID" id="87107072"/>
<keyword evidence="2" id="KW-1185">Reference proteome</keyword>
<accession>I2F4V0</accession>
<evidence type="ECO:0000313" key="1">
    <source>
        <dbReference type="EMBL" id="AFK06953.1"/>
    </source>
</evidence>
<dbReference type="HOGENOM" id="CLU_949316_0_0_0"/>
<name>I2F4V0_9BACT</name>
<gene>
    <name evidence="1" type="ORF">Theba_1265</name>
</gene>
<dbReference type="KEGG" id="mpg:Theba_1265"/>
<organism evidence="1 2">
    <name type="scientific">Mesotoga prima MesG1.Ag.4.2</name>
    <dbReference type="NCBI Taxonomy" id="660470"/>
    <lineage>
        <taxon>Bacteria</taxon>
        <taxon>Thermotogati</taxon>
        <taxon>Thermotogota</taxon>
        <taxon>Thermotogae</taxon>
        <taxon>Kosmotogales</taxon>
        <taxon>Kosmotogaceae</taxon>
        <taxon>Mesotoga</taxon>
    </lineage>
</organism>
<sequence precursor="true">MKKLSVLVVLLLVVGLAVGKDAVEELTTLIDVLKNSSYEVDRYVQESGIVTTAKNERVIKSGPYKLVTSYSSAKGEFGWVRNSSGHFAIFRTRSIAFEPLTKIKDVEDNFIDLVNRKSYVVDLFLDLPNSRKITISSGNLSFEVTYDDSYKLLKLVKSYPFHTISASYRNYSEMSHEALSKLSNATEGMIIIRPPIYFSEAMLEKHFAWSSMDFATDGKTYLYTVLMYSIEYGRMVLYFSFNTEPDYLQKFSAQMAQANGYSYAIERLSENSAISLLGMIDTETLSSLLEDLY</sequence>
<dbReference type="EMBL" id="CP003532">
    <property type="protein sequence ID" value="AFK06953.1"/>
    <property type="molecule type" value="Genomic_DNA"/>
</dbReference>
<dbReference type="eggNOG" id="ENOG5033XTQ">
    <property type="taxonomic scope" value="Bacteria"/>
</dbReference>
<dbReference type="STRING" id="660470.Theba_1265"/>
<proteinExistence type="predicted"/>
<reference evidence="1 2" key="1">
    <citation type="journal article" date="2012" name="Genome Biol. Evol.">
        <title>Genome Sequence of the Mesophilic Thermotogales Bacterium Mesotoga prima MesG1.Ag.4.2 Reveals the Largest Thermotogales Genome To Date.</title>
        <authorList>
            <person name="Zhaxybayeva O."/>
            <person name="Swithers K.S."/>
            <person name="Foght J."/>
            <person name="Green A.G."/>
            <person name="Bruce D."/>
            <person name="Detter C."/>
            <person name="Han S."/>
            <person name="Teshima H."/>
            <person name="Han J."/>
            <person name="Woyke T."/>
            <person name="Pitluck S."/>
            <person name="Nolan M."/>
            <person name="Ivanova N."/>
            <person name="Pati A."/>
            <person name="Land M.L."/>
            <person name="Dlutek M."/>
            <person name="Doolittle W.F."/>
            <person name="Noll K.M."/>
            <person name="Nesbo C.L."/>
        </authorList>
    </citation>
    <scope>NUCLEOTIDE SEQUENCE [LARGE SCALE GENOMIC DNA]</scope>
    <source>
        <strain evidence="2">mesG1.Ag.4.2</strain>
    </source>
</reference>
<protein>
    <recommendedName>
        <fullName evidence="3">Sigma E regulatory protein, MucB/RseB</fullName>
    </recommendedName>
</protein>
<dbReference type="RefSeq" id="WP_014730934.1">
    <property type="nucleotide sequence ID" value="NC_017934.1"/>
</dbReference>
<evidence type="ECO:0008006" key="3">
    <source>
        <dbReference type="Google" id="ProtNLM"/>
    </source>
</evidence>
<evidence type="ECO:0000313" key="2">
    <source>
        <dbReference type="Proteomes" id="UP000002881"/>
    </source>
</evidence>